<sequence length="354" mass="41538">MLITLRGQAILCARTINYYCFKYAHTEGLIHYTEANKDVSSVTDKGPYPNDYIDITFEKKSPLDTCTEDTSYVAPYLKPTFNFAAYINQSETLQQLLKLGVNLHKLEKKRNVPPFILRLDFEKDIKNHILLFLDRGLEVRNIADIFTRNPFILKEDIEDLKVRINYLMYKKFDNAMISRILCQNPFWLMFSANRIDERLGYFQRTYKLTGNEVRTITCKQPRLITYSLEHVKLNNFALKEEMGFSDEDVKSILIRKPKTFMKDKEKMCKTFDYIVNTMNIPQQMITEWPEVLTCREFRIKQRHLFLEALGKVQYDPKLPNYISLLSLVSGKDSEFAVDIAKSSLQAFNAFLKTL</sequence>
<evidence type="ECO:0000256" key="1">
    <source>
        <dbReference type="ARBA" id="ARBA00004173"/>
    </source>
</evidence>
<comment type="subcellular location">
    <subcellularLocation>
        <location evidence="1">Mitochondrion</location>
    </subcellularLocation>
</comment>
<dbReference type="SMART" id="SM00733">
    <property type="entry name" value="Mterf"/>
    <property type="match status" value="6"/>
</dbReference>
<dbReference type="AlphaFoldDB" id="A0A0T6ASZ7"/>
<dbReference type="GO" id="GO:0003676">
    <property type="term" value="F:nucleic acid binding"/>
    <property type="evidence" value="ECO:0007669"/>
    <property type="project" value="InterPro"/>
</dbReference>
<dbReference type="EMBL" id="LJIG01022873">
    <property type="protein sequence ID" value="KRT78288.1"/>
    <property type="molecule type" value="Genomic_DNA"/>
</dbReference>
<dbReference type="Gene3D" id="1.25.70.10">
    <property type="entry name" value="Transcription termination factor 3, mitochondrial"/>
    <property type="match status" value="1"/>
</dbReference>
<evidence type="ECO:0000256" key="4">
    <source>
        <dbReference type="ARBA" id="ARBA00023015"/>
    </source>
</evidence>
<gene>
    <name evidence="8" type="ORF">AMK59_7401</name>
</gene>
<dbReference type="GO" id="GO:0005739">
    <property type="term" value="C:mitochondrion"/>
    <property type="evidence" value="ECO:0007669"/>
    <property type="project" value="UniProtKB-SubCell"/>
</dbReference>
<dbReference type="InterPro" id="IPR038538">
    <property type="entry name" value="MTERF_sf"/>
</dbReference>
<keyword evidence="6" id="KW-0804">Transcription</keyword>
<dbReference type="PANTHER" id="PTHR13068">
    <property type="entry name" value="CGI-12 PROTEIN-RELATED"/>
    <property type="match status" value="1"/>
</dbReference>
<evidence type="ECO:0000256" key="7">
    <source>
        <dbReference type="ARBA" id="ARBA00071275"/>
    </source>
</evidence>
<evidence type="ECO:0000313" key="9">
    <source>
        <dbReference type="Proteomes" id="UP000051574"/>
    </source>
</evidence>
<comment type="caution">
    <text evidence="8">The sequence shown here is derived from an EMBL/GenBank/DDBJ whole genome shotgun (WGS) entry which is preliminary data.</text>
</comment>
<keyword evidence="5" id="KW-0496">Mitochondrion</keyword>
<name>A0A0T6ASZ7_9SCAR</name>
<evidence type="ECO:0000313" key="8">
    <source>
        <dbReference type="EMBL" id="KRT78288.1"/>
    </source>
</evidence>
<dbReference type="PANTHER" id="PTHR13068:SF112">
    <property type="entry name" value="TRANSCRIPTION TERMINATION FACTOR 3, MITOCHONDRIAL"/>
    <property type="match status" value="1"/>
</dbReference>
<comment type="similarity">
    <text evidence="2">Belongs to the mTERF family.</text>
</comment>
<dbReference type="FunFam" id="1.25.70.10:FF:000002">
    <property type="entry name" value="transcription termination factor 3, mitochondrial"/>
    <property type="match status" value="1"/>
</dbReference>
<reference evidence="8 9" key="1">
    <citation type="submission" date="2015-09" db="EMBL/GenBank/DDBJ databases">
        <title>Draft genome of the scarab beetle Oryctes borbonicus.</title>
        <authorList>
            <person name="Meyer J.M."/>
            <person name="Markov G.V."/>
            <person name="Baskaran P."/>
            <person name="Herrmann M."/>
            <person name="Sommer R.J."/>
            <person name="Roedelsperger C."/>
        </authorList>
    </citation>
    <scope>NUCLEOTIDE SEQUENCE [LARGE SCALE GENOMIC DNA]</scope>
    <source>
        <strain evidence="8">OB123</strain>
        <tissue evidence="8">Whole animal</tissue>
    </source>
</reference>
<evidence type="ECO:0000256" key="6">
    <source>
        <dbReference type="ARBA" id="ARBA00023163"/>
    </source>
</evidence>
<dbReference type="InterPro" id="IPR003690">
    <property type="entry name" value="MTERF"/>
</dbReference>
<dbReference type="OrthoDB" id="637682at2759"/>
<protein>
    <recommendedName>
        <fullName evidence="7">Transcription termination factor 3, mitochondrial</fullName>
    </recommendedName>
</protein>
<keyword evidence="4" id="KW-0805">Transcription regulation</keyword>
<proteinExistence type="inferred from homology"/>
<accession>A0A0T6ASZ7</accession>
<keyword evidence="3" id="KW-0809">Transit peptide</keyword>
<dbReference type="Pfam" id="PF02536">
    <property type="entry name" value="mTERF"/>
    <property type="match status" value="1"/>
</dbReference>
<evidence type="ECO:0000256" key="5">
    <source>
        <dbReference type="ARBA" id="ARBA00023128"/>
    </source>
</evidence>
<evidence type="ECO:0000256" key="3">
    <source>
        <dbReference type="ARBA" id="ARBA00022946"/>
    </source>
</evidence>
<dbReference type="GO" id="GO:0061668">
    <property type="term" value="P:mitochondrial ribosome assembly"/>
    <property type="evidence" value="ECO:0007669"/>
    <property type="project" value="TreeGrafter"/>
</dbReference>
<dbReference type="GO" id="GO:0006355">
    <property type="term" value="P:regulation of DNA-templated transcription"/>
    <property type="evidence" value="ECO:0007669"/>
    <property type="project" value="UniProtKB-ARBA"/>
</dbReference>
<dbReference type="GO" id="GO:0006390">
    <property type="term" value="P:mitochondrial transcription"/>
    <property type="evidence" value="ECO:0007669"/>
    <property type="project" value="TreeGrafter"/>
</dbReference>
<keyword evidence="9" id="KW-1185">Reference proteome</keyword>
<evidence type="ECO:0000256" key="2">
    <source>
        <dbReference type="ARBA" id="ARBA00007692"/>
    </source>
</evidence>
<dbReference type="Proteomes" id="UP000051574">
    <property type="component" value="Unassembled WGS sequence"/>
</dbReference>
<organism evidence="8 9">
    <name type="scientific">Oryctes borbonicus</name>
    <dbReference type="NCBI Taxonomy" id="1629725"/>
    <lineage>
        <taxon>Eukaryota</taxon>
        <taxon>Metazoa</taxon>
        <taxon>Ecdysozoa</taxon>
        <taxon>Arthropoda</taxon>
        <taxon>Hexapoda</taxon>
        <taxon>Insecta</taxon>
        <taxon>Pterygota</taxon>
        <taxon>Neoptera</taxon>
        <taxon>Endopterygota</taxon>
        <taxon>Coleoptera</taxon>
        <taxon>Polyphaga</taxon>
        <taxon>Scarabaeiformia</taxon>
        <taxon>Scarabaeidae</taxon>
        <taxon>Dynastinae</taxon>
        <taxon>Oryctes</taxon>
    </lineage>
</organism>